<dbReference type="SUPFAM" id="SSF51735">
    <property type="entry name" value="NAD(P)-binding Rossmann-fold domains"/>
    <property type="match status" value="1"/>
</dbReference>
<evidence type="ECO:0000259" key="2">
    <source>
        <dbReference type="PROSITE" id="PS51379"/>
    </source>
</evidence>
<dbReference type="Gene3D" id="3.30.360.10">
    <property type="entry name" value="Dihydrodipicolinate Reductase, domain 2"/>
    <property type="match status" value="1"/>
</dbReference>
<sequence>MDHVNLTDHLGAALGRPLTLAVVGAGARGRAYARMAADTGAARVVAVAEPDRARREDLAHAFGISGDHAFTGWAELAARPRLADAAVVATLDHDHLGAATALAGAGYDLLLEKPVATTEADCDAIGRAVERAGVTAAVCHVLRYTPYTSALRALVESGAIGEVVSVQHLEPVGHAHFAHSYVRGNWHDERTSGFSLLTKSCHDVDWLAYLVGRPVARVSSFGGLHHFRPEHRPAGAADRCVHCPRQVEAACPYSAARMYRDGLREDSPHRHFTQVMAGELTSEAVERALRHGDYGRCVYGGHNDVADHQVVNLEFDGGATASFTMTAFTPMEDRRTTVFGTRGQVTGDGRHVHHFDFLTGRTTTTDTWERAPEGPDGHGGGDAGLVAAFVAALHQGRPELIRSGLAESIATHRVVFAAERARRQDRVVVL</sequence>
<dbReference type="InterPro" id="IPR004104">
    <property type="entry name" value="Gfo/Idh/MocA-like_OxRdtase_C"/>
</dbReference>
<keyword evidence="4" id="KW-1185">Reference proteome</keyword>
<organism evidence="3 4">
    <name type="scientific">Nocardiopsis aegyptia</name>
    <dbReference type="NCBI Taxonomy" id="220378"/>
    <lineage>
        <taxon>Bacteria</taxon>
        <taxon>Bacillati</taxon>
        <taxon>Actinomycetota</taxon>
        <taxon>Actinomycetes</taxon>
        <taxon>Streptosporangiales</taxon>
        <taxon>Nocardiopsidaceae</taxon>
        <taxon>Nocardiopsis</taxon>
    </lineage>
</organism>
<evidence type="ECO:0000313" key="3">
    <source>
        <dbReference type="EMBL" id="NYJ38254.1"/>
    </source>
</evidence>
<dbReference type="Pfam" id="PF01408">
    <property type="entry name" value="GFO_IDH_MocA"/>
    <property type="match status" value="1"/>
</dbReference>
<comment type="similarity">
    <text evidence="1">Belongs to the Gfo/Idh/MocA family.</text>
</comment>
<name>A0A7Z0JEB7_9ACTN</name>
<evidence type="ECO:0000256" key="1">
    <source>
        <dbReference type="ARBA" id="ARBA00010928"/>
    </source>
</evidence>
<dbReference type="AlphaFoldDB" id="A0A7Z0JEB7"/>
<dbReference type="PANTHER" id="PTHR43377:SF12">
    <property type="entry name" value="BINDING ROSSMANN FOLD OXIDOREDUCTASE, PUTATIVE (AFU_ORTHOLOGUE AFUA_3G11840)-RELATED"/>
    <property type="match status" value="1"/>
</dbReference>
<dbReference type="PROSITE" id="PS51379">
    <property type="entry name" value="4FE4S_FER_2"/>
    <property type="match status" value="1"/>
</dbReference>
<accession>A0A7Z0JEB7</accession>
<dbReference type="RefSeq" id="WP_179829421.1">
    <property type="nucleotide sequence ID" value="NZ_JACCFS010000001.1"/>
</dbReference>
<dbReference type="Pfam" id="PF02894">
    <property type="entry name" value="GFO_IDH_MocA_C"/>
    <property type="match status" value="1"/>
</dbReference>
<dbReference type="Proteomes" id="UP000572051">
    <property type="component" value="Unassembled WGS sequence"/>
</dbReference>
<reference evidence="3 4" key="1">
    <citation type="submission" date="2020-07" db="EMBL/GenBank/DDBJ databases">
        <title>Sequencing the genomes of 1000 actinobacteria strains.</title>
        <authorList>
            <person name="Klenk H.-P."/>
        </authorList>
    </citation>
    <scope>NUCLEOTIDE SEQUENCE [LARGE SCALE GENOMIC DNA]</scope>
    <source>
        <strain evidence="3 4">DSM 44442</strain>
    </source>
</reference>
<dbReference type="EMBL" id="JACCFS010000001">
    <property type="protein sequence ID" value="NYJ38254.1"/>
    <property type="molecule type" value="Genomic_DNA"/>
</dbReference>
<dbReference type="InterPro" id="IPR000683">
    <property type="entry name" value="Gfo/Idh/MocA-like_OxRdtase_N"/>
</dbReference>
<dbReference type="InterPro" id="IPR017896">
    <property type="entry name" value="4Fe4S_Fe-S-bd"/>
</dbReference>
<comment type="caution">
    <text evidence="3">The sequence shown here is derived from an EMBL/GenBank/DDBJ whole genome shotgun (WGS) entry which is preliminary data.</text>
</comment>
<dbReference type="GO" id="GO:0000166">
    <property type="term" value="F:nucleotide binding"/>
    <property type="evidence" value="ECO:0007669"/>
    <property type="project" value="InterPro"/>
</dbReference>
<dbReference type="PANTHER" id="PTHR43377">
    <property type="entry name" value="BILIVERDIN REDUCTASE A"/>
    <property type="match status" value="1"/>
</dbReference>
<protein>
    <submittedName>
        <fullName evidence="3">Putative dehydrogenase</fullName>
    </submittedName>
</protein>
<dbReference type="InterPro" id="IPR036291">
    <property type="entry name" value="NAD(P)-bd_dom_sf"/>
</dbReference>
<dbReference type="InterPro" id="IPR051450">
    <property type="entry name" value="Gfo/Idh/MocA_Oxidoreductases"/>
</dbReference>
<dbReference type="SUPFAM" id="SSF55347">
    <property type="entry name" value="Glyceraldehyde-3-phosphate dehydrogenase-like, C-terminal domain"/>
    <property type="match status" value="1"/>
</dbReference>
<feature type="domain" description="4Fe-4S ferredoxin-type" evidence="2">
    <location>
        <begin position="231"/>
        <end position="261"/>
    </location>
</feature>
<proteinExistence type="inferred from homology"/>
<evidence type="ECO:0000313" key="4">
    <source>
        <dbReference type="Proteomes" id="UP000572051"/>
    </source>
</evidence>
<dbReference type="Gene3D" id="3.40.50.720">
    <property type="entry name" value="NAD(P)-binding Rossmann-like Domain"/>
    <property type="match status" value="1"/>
</dbReference>
<gene>
    <name evidence="3" type="ORF">HNR10_006135</name>
</gene>